<dbReference type="EMBL" id="REGN01013855">
    <property type="protein sequence ID" value="RMZ93393.1"/>
    <property type="molecule type" value="Genomic_DNA"/>
</dbReference>
<name>A0A3M7P310_BRAPC</name>
<accession>A0A3M7P310</accession>
<evidence type="ECO:0000313" key="1">
    <source>
        <dbReference type="EMBL" id="RMZ93393.1"/>
    </source>
</evidence>
<reference evidence="1 2" key="1">
    <citation type="journal article" date="2018" name="Sci. Rep.">
        <title>Genomic signatures of local adaptation to the degree of environmental predictability in rotifers.</title>
        <authorList>
            <person name="Franch-Gras L."/>
            <person name="Hahn C."/>
            <person name="Garcia-Roger E.M."/>
            <person name="Carmona M.J."/>
            <person name="Serra M."/>
            <person name="Gomez A."/>
        </authorList>
    </citation>
    <scope>NUCLEOTIDE SEQUENCE [LARGE SCALE GENOMIC DNA]</scope>
    <source>
        <strain evidence="1">HYR1</strain>
    </source>
</reference>
<keyword evidence="2" id="KW-1185">Reference proteome</keyword>
<comment type="caution">
    <text evidence="1">The sequence shown here is derived from an EMBL/GenBank/DDBJ whole genome shotgun (WGS) entry which is preliminary data.</text>
</comment>
<protein>
    <submittedName>
        <fullName evidence="1">Uncharacterized protein</fullName>
    </submittedName>
</protein>
<proteinExistence type="predicted"/>
<gene>
    <name evidence="1" type="ORF">BpHYR1_010664</name>
</gene>
<organism evidence="1 2">
    <name type="scientific">Brachionus plicatilis</name>
    <name type="common">Marine rotifer</name>
    <name type="synonym">Brachionus muelleri</name>
    <dbReference type="NCBI Taxonomy" id="10195"/>
    <lineage>
        <taxon>Eukaryota</taxon>
        <taxon>Metazoa</taxon>
        <taxon>Spiralia</taxon>
        <taxon>Gnathifera</taxon>
        <taxon>Rotifera</taxon>
        <taxon>Eurotatoria</taxon>
        <taxon>Monogononta</taxon>
        <taxon>Pseudotrocha</taxon>
        <taxon>Ploima</taxon>
        <taxon>Brachionidae</taxon>
        <taxon>Brachionus</taxon>
    </lineage>
</organism>
<sequence length="83" mass="9689">MKFSNLLKFLRQIANFKNNRQVAGNQNNNRFDSWINECINKDICSKLHGENCMLFKLLWSPNFLLIKKSPPLKYDGEHLSSSS</sequence>
<evidence type="ECO:0000313" key="2">
    <source>
        <dbReference type="Proteomes" id="UP000276133"/>
    </source>
</evidence>
<dbReference type="AlphaFoldDB" id="A0A3M7P310"/>
<dbReference type="Proteomes" id="UP000276133">
    <property type="component" value="Unassembled WGS sequence"/>
</dbReference>